<keyword evidence="2" id="KW-1003">Cell membrane</keyword>
<dbReference type="InterPro" id="IPR027417">
    <property type="entry name" value="P-loop_NTPase"/>
</dbReference>
<evidence type="ECO:0000259" key="7">
    <source>
        <dbReference type="Pfam" id="PF01656"/>
    </source>
</evidence>
<dbReference type="PANTHER" id="PTHR32309:SF13">
    <property type="entry name" value="FERRIC ENTEROBACTIN TRANSPORT PROTEIN FEPE"/>
    <property type="match status" value="1"/>
</dbReference>
<gene>
    <name evidence="9" type="ORF">SAMN04488522_1011386</name>
</gene>
<evidence type="ECO:0000256" key="2">
    <source>
        <dbReference type="ARBA" id="ARBA00022475"/>
    </source>
</evidence>
<dbReference type="OrthoDB" id="972983at2"/>
<name>A0A1M4WU77_9SPHI</name>
<dbReference type="InterPro" id="IPR003856">
    <property type="entry name" value="LPS_length_determ_N"/>
</dbReference>
<evidence type="ECO:0000256" key="5">
    <source>
        <dbReference type="ARBA" id="ARBA00023136"/>
    </source>
</evidence>
<dbReference type="AlphaFoldDB" id="A0A1M4WU77"/>
<evidence type="ECO:0000256" key="6">
    <source>
        <dbReference type="SAM" id="Phobius"/>
    </source>
</evidence>
<dbReference type="Gene3D" id="3.40.50.300">
    <property type="entry name" value="P-loop containing nucleotide triphosphate hydrolases"/>
    <property type="match status" value="1"/>
</dbReference>
<dbReference type="Pfam" id="PF02706">
    <property type="entry name" value="Wzz"/>
    <property type="match status" value="1"/>
</dbReference>
<evidence type="ECO:0000256" key="1">
    <source>
        <dbReference type="ARBA" id="ARBA00004651"/>
    </source>
</evidence>
<evidence type="ECO:0000313" key="10">
    <source>
        <dbReference type="Proteomes" id="UP000184287"/>
    </source>
</evidence>
<dbReference type="GO" id="GO:0005886">
    <property type="term" value="C:plasma membrane"/>
    <property type="evidence" value="ECO:0007669"/>
    <property type="project" value="UniProtKB-SubCell"/>
</dbReference>
<sequence>MDIKAFLKILYRYKWVLIAVPVVAAVITFFLVKNLPKQYSSEAQIATGLIDQSKQVATTGTQSADFFKTSQQFSNIIERIKMRKVMSILSYNLILHDLEKPKESFKPYSKKLDSLNSDGVKEVITLYRQKLLNKEVIAVDDNKGKYRLYDIIGSMGYHKEDIEKKLSIYRPDNSDFINVDYVSENPNLSSFVVNVLTTEFINNYGQDVSTNQTNSIQLLDSLLKKKESAMDQKNAALKAFKMKNGVLNLDKQSEIVYTQISQNEERKAQALRDIQSNQRAIADIESKLKGRGDAFSGGNSGVDNKAVLNLKGQLKVANDAYIDGGFRMVDKLKMDSLSRLIDRLSNRMSDDNVTNPQASKQALIQQKLALETVVSQAKGSIQSIDRELAVLKGKYNTMVPFDAGIQNYERDAELATKDYMTSLDTYNQTRTEQNVALKLQIAQVGLPGLPLPSKGILYVALAGISSFFICITALLVLFLLDHTIHTSKQLASATGAPVLGNLNLLTESDHTVRNIWNDKSNNVNFNMYKDLLRSLRFEISTVMGQDESKILGITSLTEGEGKSFIASSLAYAFAMIGKKVLLIGGDVQVAKSNSKELATSQNFETFLIKREIQVEDLITVLNKNTNNSSLLELQNLKSLKAGFDVLRKEFDIIIIDVNSLKELNIAKEWLLFAEKKIAVFEAGQVINDEDKELIEYIKGQSDFVGWVLNKTRPNKIKKGEAA</sequence>
<evidence type="ECO:0000256" key="4">
    <source>
        <dbReference type="ARBA" id="ARBA00022989"/>
    </source>
</evidence>
<protein>
    <submittedName>
        <fullName evidence="9">Uncharacterized protein involved in exopolysaccharide biosynthesis</fullName>
    </submittedName>
</protein>
<evidence type="ECO:0000259" key="8">
    <source>
        <dbReference type="Pfam" id="PF02706"/>
    </source>
</evidence>
<dbReference type="GO" id="GO:0004713">
    <property type="term" value="F:protein tyrosine kinase activity"/>
    <property type="evidence" value="ECO:0007669"/>
    <property type="project" value="TreeGrafter"/>
</dbReference>
<dbReference type="Pfam" id="PF01656">
    <property type="entry name" value="CbiA"/>
    <property type="match status" value="1"/>
</dbReference>
<dbReference type="PANTHER" id="PTHR32309">
    <property type="entry name" value="TYROSINE-PROTEIN KINASE"/>
    <property type="match status" value="1"/>
</dbReference>
<keyword evidence="3 6" id="KW-0812">Transmembrane</keyword>
<organism evidence="9 10">
    <name type="scientific">Pedobacter caeni</name>
    <dbReference type="NCBI Taxonomy" id="288992"/>
    <lineage>
        <taxon>Bacteria</taxon>
        <taxon>Pseudomonadati</taxon>
        <taxon>Bacteroidota</taxon>
        <taxon>Sphingobacteriia</taxon>
        <taxon>Sphingobacteriales</taxon>
        <taxon>Sphingobacteriaceae</taxon>
        <taxon>Pedobacter</taxon>
    </lineage>
</organism>
<feature type="transmembrane region" description="Helical" evidence="6">
    <location>
        <begin position="456"/>
        <end position="480"/>
    </location>
</feature>
<comment type="subcellular location">
    <subcellularLocation>
        <location evidence="1">Cell membrane</location>
        <topology evidence="1">Multi-pass membrane protein</topology>
    </subcellularLocation>
</comment>
<keyword evidence="5 6" id="KW-0472">Membrane</keyword>
<reference evidence="10" key="1">
    <citation type="submission" date="2016-11" db="EMBL/GenBank/DDBJ databases">
        <authorList>
            <person name="Varghese N."/>
            <person name="Submissions S."/>
        </authorList>
    </citation>
    <scope>NUCLEOTIDE SEQUENCE [LARGE SCALE GENOMIC DNA]</scope>
    <source>
        <strain evidence="10">DSM 16990</strain>
    </source>
</reference>
<accession>A0A1M4WU77</accession>
<evidence type="ECO:0000313" key="9">
    <source>
        <dbReference type="EMBL" id="SHE84784.1"/>
    </source>
</evidence>
<dbReference type="RefSeq" id="WP_073229024.1">
    <property type="nucleotide sequence ID" value="NZ_FQUQ01000001.1"/>
</dbReference>
<feature type="domain" description="Polysaccharide chain length determinant N-terminal" evidence="8">
    <location>
        <begin position="1"/>
        <end position="91"/>
    </location>
</feature>
<dbReference type="InterPro" id="IPR002586">
    <property type="entry name" value="CobQ/CobB/MinD/ParA_Nub-bd_dom"/>
</dbReference>
<evidence type="ECO:0000256" key="3">
    <source>
        <dbReference type="ARBA" id="ARBA00022692"/>
    </source>
</evidence>
<dbReference type="Proteomes" id="UP000184287">
    <property type="component" value="Unassembled WGS sequence"/>
</dbReference>
<feature type="transmembrane region" description="Helical" evidence="6">
    <location>
        <begin position="12"/>
        <end position="32"/>
    </location>
</feature>
<keyword evidence="4 6" id="KW-1133">Transmembrane helix</keyword>
<proteinExistence type="predicted"/>
<feature type="domain" description="CobQ/CobB/MinD/ParA nucleotide binding" evidence="7">
    <location>
        <begin position="553"/>
        <end position="715"/>
    </location>
</feature>
<dbReference type="SUPFAM" id="SSF52540">
    <property type="entry name" value="P-loop containing nucleoside triphosphate hydrolases"/>
    <property type="match status" value="1"/>
</dbReference>
<dbReference type="EMBL" id="FQUQ01000001">
    <property type="protein sequence ID" value="SHE84784.1"/>
    <property type="molecule type" value="Genomic_DNA"/>
</dbReference>
<dbReference type="InterPro" id="IPR050445">
    <property type="entry name" value="Bact_polysacc_biosynth/exp"/>
</dbReference>
<keyword evidence="10" id="KW-1185">Reference proteome</keyword>
<dbReference type="STRING" id="288992.SAMN04488522_1011386"/>